<evidence type="ECO:0000313" key="2">
    <source>
        <dbReference type="Proteomes" id="UP001234297"/>
    </source>
</evidence>
<name>A0ACC2LZL2_PERAE</name>
<sequence length="564" mass="61834">MVAKKARVVIIGAGMAGLTAANKLYTEPGSTDLFDLCIVEAGDRIGGRIRTSSFGGDRIELGATYIHGIGGSPVHKIATETGGLHSDEPWERMDGFPEDPVTVAEGGFKLDSSLVDPISLLYRKLMDLAQGKPIEEEDEEEEEEEEEREDGNCRIADRAVAVSCKNGFRGQSIGDFLRRGLEAYWVLRGEGKLVPDCGSWSRRSLEEAIFALHENTERTYTSASDLSLLDFDAEREYRGFPGEEITIAKGYSSIIQSIASVLPFGVIQLGRKVKKIEWHPDGFHPSEDNPSTGPVKLHFTDGSTMAADHVIVTVSLGVLKAGTRDGCSLFSPLLPSFKTEAISRLGFGVVNKLFLQLEREDGDFKSFPFLEMAFQQNPSVTKQGKVPWWMRRTASLCPIYKNSRVLLGWFAGKEALELESLKDSEIIKGVSSTLSTFHMNSSQKSHQGLNSHCCNGNVNGMVQDHQQQHAKFAKVLRSGWGTDPLFLGSYSFVAVGSSGEDLDSMAEPLPKGPHDGSSSPPPPLQLLFAGEATHRTHYSTTHGAYFSGIREAKRLLQRYRCGLP</sequence>
<accession>A0ACC2LZL2</accession>
<organism evidence="1 2">
    <name type="scientific">Persea americana</name>
    <name type="common">Avocado</name>
    <dbReference type="NCBI Taxonomy" id="3435"/>
    <lineage>
        <taxon>Eukaryota</taxon>
        <taxon>Viridiplantae</taxon>
        <taxon>Streptophyta</taxon>
        <taxon>Embryophyta</taxon>
        <taxon>Tracheophyta</taxon>
        <taxon>Spermatophyta</taxon>
        <taxon>Magnoliopsida</taxon>
        <taxon>Magnoliidae</taxon>
        <taxon>Laurales</taxon>
        <taxon>Lauraceae</taxon>
        <taxon>Persea</taxon>
    </lineage>
</organism>
<keyword evidence="2" id="KW-1185">Reference proteome</keyword>
<protein>
    <submittedName>
        <fullName evidence="1">Uncharacterized protein</fullName>
    </submittedName>
</protein>
<dbReference type="Proteomes" id="UP001234297">
    <property type="component" value="Chromosome 3"/>
</dbReference>
<evidence type="ECO:0000313" key="1">
    <source>
        <dbReference type="EMBL" id="KAJ8638489.1"/>
    </source>
</evidence>
<comment type="caution">
    <text evidence="1">The sequence shown here is derived from an EMBL/GenBank/DDBJ whole genome shotgun (WGS) entry which is preliminary data.</text>
</comment>
<dbReference type="EMBL" id="CM056811">
    <property type="protein sequence ID" value="KAJ8638489.1"/>
    <property type="molecule type" value="Genomic_DNA"/>
</dbReference>
<gene>
    <name evidence="1" type="ORF">MRB53_012756</name>
</gene>
<proteinExistence type="predicted"/>
<reference evidence="1 2" key="1">
    <citation type="journal article" date="2022" name="Hortic Res">
        <title>A haplotype resolved chromosomal level avocado genome allows analysis of novel avocado genes.</title>
        <authorList>
            <person name="Nath O."/>
            <person name="Fletcher S.J."/>
            <person name="Hayward A."/>
            <person name="Shaw L.M."/>
            <person name="Masouleh A.K."/>
            <person name="Furtado A."/>
            <person name="Henry R.J."/>
            <person name="Mitter N."/>
        </authorList>
    </citation>
    <scope>NUCLEOTIDE SEQUENCE [LARGE SCALE GENOMIC DNA]</scope>
    <source>
        <strain evidence="2">cv. Hass</strain>
    </source>
</reference>